<comment type="caution">
    <text evidence="2">The sequence shown here is derived from an EMBL/GenBank/DDBJ whole genome shotgun (WGS) entry which is preliminary data.</text>
</comment>
<evidence type="ECO:0000313" key="3">
    <source>
        <dbReference type="Proteomes" id="UP000604046"/>
    </source>
</evidence>
<feature type="region of interest" description="Disordered" evidence="1">
    <location>
        <begin position="261"/>
        <end position="287"/>
    </location>
</feature>
<protein>
    <submittedName>
        <fullName evidence="2">Uncharacterized protein</fullName>
    </submittedName>
</protein>
<reference evidence="2" key="1">
    <citation type="submission" date="2021-02" db="EMBL/GenBank/DDBJ databases">
        <authorList>
            <person name="Dougan E. K."/>
            <person name="Rhodes N."/>
            <person name="Thang M."/>
            <person name="Chan C."/>
        </authorList>
    </citation>
    <scope>NUCLEOTIDE SEQUENCE</scope>
</reference>
<accession>A0A812SU68</accession>
<gene>
    <name evidence="2" type="ORF">SNAT2548_LOCUS27714</name>
</gene>
<proteinExistence type="predicted"/>
<sequence>MALDPVARKRSAFSKALRRLLAKFAAFDGDSAAASWAMFKGVINQPVTAEEKRYRAHIEDLTMRDADAQRIMETLDYSTPWYLRVEWVKALAALANVYRDDMHRIAPVRIVASDSSCIRQRRQKEPSGISITFAFGTICLRKKLMLFPVGTTSNESLHSEVNRWFRETQKLHKATLDLKLQMLTLGKLLSHKSALYHPGTRQMTHGEVLARSTKQVVWSDADWKSWCSELDQSASAKRKAELPVEQERCAQRRKVRAASVKRPAAAAKNAAKSHRAPRTLQRQDKLVRDGKKKHAFLNCPVSLRRKVILRILPSKT</sequence>
<feature type="compositionally biased region" description="Low complexity" evidence="1">
    <location>
        <begin position="261"/>
        <end position="270"/>
    </location>
</feature>
<organism evidence="2 3">
    <name type="scientific">Symbiodinium natans</name>
    <dbReference type="NCBI Taxonomy" id="878477"/>
    <lineage>
        <taxon>Eukaryota</taxon>
        <taxon>Sar</taxon>
        <taxon>Alveolata</taxon>
        <taxon>Dinophyceae</taxon>
        <taxon>Suessiales</taxon>
        <taxon>Symbiodiniaceae</taxon>
        <taxon>Symbiodinium</taxon>
    </lineage>
</organism>
<name>A0A812SU68_9DINO</name>
<dbReference type="EMBL" id="CAJNDS010002485">
    <property type="protein sequence ID" value="CAE7494712.1"/>
    <property type="molecule type" value="Genomic_DNA"/>
</dbReference>
<keyword evidence="3" id="KW-1185">Reference proteome</keyword>
<dbReference type="AlphaFoldDB" id="A0A812SU68"/>
<evidence type="ECO:0000256" key="1">
    <source>
        <dbReference type="SAM" id="MobiDB-lite"/>
    </source>
</evidence>
<evidence type="ECO:0000313" key="2">
    <source>
        <dbReference type="EMBL" id="CAE7494712.1"/>
    </source>
</evidence>
<dbReference type="Proteomes" id="UP000604046">
    <property type="component" value="Unassembled WGS sequence"/>
</dbReference>